<dbReference type="RefSeq" id="WP_132871580.1">
    <property type="nucleotide sequence ID" value="NZ_SMGG01000003.1"/>
</dbReference>
<keyword evidence="4" id="KW-1185">Reference proteome</keyword>
<accession>A0A4R1KBP5</accession>
<dbReference type="InterPro" id="IPR003607">
    <property type="entry name" value="HD/PDEase_dom"/>
</dbReference>
<dbReference type="Pfam" id="PF13487">
    <property type="entry name" value="HD_5"/>
    <property type="match status" value="1"/>
</dbReference>
<dbReference type="InterPro" id="IPR052020">
    <property type="entry name" value="Cyclic_di-GMP/3'3'-cGAMP_PDE"/>
</dbReference>
<dbReference type="Proteomes" id="UP000294614">
    <property type="component" value="Unassembled WGS sequence"/>
</dbReference>
<dbReference type="CDD" id="cd12913">
    <property type="entry name" value="PDC1_MCP_like"/>
    <property type="match status" value="1"/>
</dbReference>
<gene>
    <name evidence="3" type="ORF">C8D98_0419</name>
</gene>
<evidence type="ECO:0000313" key="3">
    <source>
        <dbReference type="EMBL" id="TCK61912.1"/>
    </source>
</evidence>
<dbReference type="PROSITE" id="PS51832">
    <property type="entry name" value="HD_GYP"/>
    <property type="match status" value="1"/>
</dbReference>
<dbReference type="SUPFAM" id="SSF109604">
    <property type="entry name" value="HD-domain/PDEase-like"/>
    <property type="match status" value="2"/>
</dbReference>
<dbReference type="PANTHER" id="PTHR45228:SF5">
    <property type="entry name" value="CYCLIC DI-GMP PHOSPHODIESTERASE VC_1348-RELATED"/>
    <property type="match status" value="1"/>
</dbReference>
<keyword evidence="1" id="KW-0472">Membrane</keyword>
<evidence type="ECO:0000256" key="1">
    <source>
        <dbReference type="SAM" id="Phobius"/>
    </source>
</evidence>
<dbReference type="PANTHER" id="PTHR45228">
    <property type="entry name" value="CYCLIC DI-GMP PHOSPHODIESTERASE TM_0186-RELATED"/>
    <property type="match status" value="1"/>
</dbReference>
<keyword evidence="1" id="KW-0812">Transmembrane</keyword>
<name>A0A4R1KBP5_9BACT</name>
<sequence length="699" mass="80104">MYLRVMWEQLNSGKHISSIFLADETGNFLQARCSPKLAVRVIDRTAEKPTDTYYFKDTGYGTVGEEISPAMYDPRIRSWYKNARAHEISWSEPYIFASTGKPGITLSTAVFDSSGRRIRTVAADYSTESLSAMLKSKSGVIKGDLVMFAEDGNVIAASFDLRGETVPTLEGLTNPAYKGILDNARTGKMNGSLKGSDDTYEYFIEKLPEYTGQKWYLASFVKRSVILNEIRQTMLTTLLISVLIIGITYFPVLYVLKRLFINPIEKLKGMTDEVCRKNYDKVKRIDTVVEEFHGLSDSMVNMSASISRYEAELKELMDSFIKIIAGAIDAKSKYTAGHCLRVPELAIMIAETLQKRDDEAFKDFRLETDAQWREFSIAAWMHDCGKVTTPEYVVDKATKLEAIHNRIHEIRTRFEVLHRDAQIDYYEKLQKDPEKEAELKAELEKAWAQLQDDFAFIAKCNVGGEFMDDADIERLRNIAEKTWIRNFDDRQGLSIAENQRLGGRPPVPVPAVEKLLADKPEHLIEREYFIDEQEYREFGFQTLVPRYAFNYGEVYNLSVKRGTLTEEERYKINEHIIMTIKMLSALPLPENMKHVPEYAGGHHETMDGKGYPRRLYKSEISIPARIIAIADIFEALTAADRPYKKPKTLSESLRIMEFMKKDGHIDGDIFDVFVQEKLYMKYAEKFLDKSQIDEIKPAG</sequence>
<dbReference type="Gene3D" id="1.10.3210.10">
    <property type="entry name" value="Hypothetical protein af1432"/>
    <property type="match status" value="2"/>
</dbReference>
<protein>
    <submittedName>
        <fullName evidence="3">Cache domain-containing protein</fullName>
    </submittedName>
</protein>
<feature type="domain" description="HD-GYP" evidence="2">
    <location>
        <begin position="487"/>
        <end position="689"/>
    </location>
</feature>
<evidence type="ECO:0000259" key="2">
    <source>
        <dbReference type="PROSITE" id="PS51832"/>
    </source>
</evidence>
<dbReference type="SMART" id="SM00471">
    <property type="entry name" value="HDc"/>
    <property type="match status" value="1"/>
</dbReference>
<feature type="transmembrane region" description="Helical" evidence="1">
    <location>
        <begin position="234"/>
        <end position="256"/>
    </location>
</feature>
<evidence type="ECO:0000313" key="4">
    <source>
        <dbReference type="Proteomes" id="UP000294614"/>
    </source>
</evidence>
<organism evidence="3 4">
    <name type="scientific">Seleniivibrio woodruffii</name>
    <dbReference type="NCBI Taxonomy" id="1078050"/>
    <lineage>
        <taxon>Bacteria</taxon>
        <taxon>Pseudomonadati</taxon>
        <taxon>Deferribacterota</taxon>
        <taxon>Deferribacteres</taxon>
        <taxon>Deferribacterales</taxon>
        <taxon>Geovibrionaceae</taxon>
        <taxon>Seleniivibrio</taxon>
    </lineage>
</organism>
<dbReference type="AlphaFoldDB" id="A0A4R1KBP5"/>
<keyword evidence="1" id="KW-1133">Transmembrane helix</keyword>
<dbReference type="OrthoDB" id="9769359at2"/>
<dbReference type="EMBL" id="SMGG01000003">
    <property type="protein sequence ID" value="TCK61912.1"/>
    <property type="molecule type" value="Genomic_DNA"/>
</dbReference>
<proteinExistence type="predicted"/>
<reference evidence="3 4" key="1">
    <citation type="submission" date="2019-03" db="EMBL/GenBank/DDBJ databases">
        <title>Genomic Encyclopedia of Type Strains, Phase IV (KMG-IV): sequencing the most valuable type-strain genomes for metagenomic binning, comparative biology and taxonomic classification.</title>
        <authorList>
            <person name="Goeker M."/>
        </authorList>
    </citation>
    <scope>NUCLEOTIDE SEQUENCE [LARGE SCALE GENOMIC DNA]</scope>
    <source>
        <strain evidence="3 4">DSM 24984</strain>
    </source>
</reference>
<dbReference type="Gene3D" id="3.30.450.20">
    <property type="entry name" value="PAS domain"/>
    <property type="match status" value="1"/>
</dbReference>
<dbReference type="InterPro" id="IPR037522">
    <property type="entry name" value="HD_GYP_dom"/>
</dbReference>
<comment type="caution">
    <text evidence="3">The sequence shown here is derived from an EMBL/GenBank/DDBJ whole genome shotgun (WGS) entry which is preliminary data.</text>
</comment>
<dbReference type="CDD" id="cd00077">
    <property type="entry name" value="HDc"/>
    <property type="match status" value="2"/>
</dbReference>
<dbReference type="Gene3D" id="6.10.340.10">
    <property type="match status" value="1"/>
</dbReference>